<sequence>MSAKSQVHKLSDIELRADMDVEAAAKAIFRECAHHLKANFHQFKLEGDPMALMQIRIGVRRMRVALHIFRTIIPKEVRSGFNREYRYFGNLLGDARNMDVFMDGTLMPDIKTKDFKRVSKELLRLGEELRTEEYDIIIHEISGGHFERVSKSFDKWLQSNWSSKLGRTARKVLGGPISPFALAAIEEGNTELLNRGADVASLSANELHDLRKYIKRSRYHLRFFSALFREEKIAEGFNLLVRMQDYLGHINDVKEGMIILGRLSAAVPADYFAEALRFNAHVYGDASKEIEHHLSDFLKLWRQYEAFTLDKKDLRPAA</sequence>
<dbReference type="PANTHER" id="PTHR39339:SF1">
    <property type="entry name" value="CHAD DOMAIN-CONTAINING PROTEIN"/>
    <property type="match status" value="1"/>
</dbReference>
<gene>
    <name evidence="2" type="ORF">GQF03_13450</name>
</gene>
<dbReference type="InterPro" id="IPR007899">
    <property type="entry name" value="CHAD_dom"/>
</dbReference>
<dbReference type="Proteomes" id="UP000445696">
    <property type="component" value="Unassembled WGS sequence"/>
</dbReference>
<dbReference type="PROSITE" id="PS51708">
    <property type="entry name" value="CHAD"/>
    <property type="match status" value="1"/>
</dbReference>
<dbReference type="Gene3D" id="1.40.20.10">
    <property type="entry name" value="CHAD domain"/>
    <property type="match status" value="1"/>
</dbReference>
<reference evidence="2 3" key="1">
    <citation type="journal article" date="2014" name="Int. J. Syst. Evol. Microbiol.">
        <title>Sneathiella chungangensis sp. nov., isolated from a marine sand, and emended description of the genus Sneathiella.</title>
        <authorList>
            <person name="Siamphan C."/>
            <person name="Kim H."/>
            <person name="Lee J.S."/>
            <person name="Kim W."/>
        </authorList>
    </citation>
    <scope>NUCLEOTIDE SEQUENCE [LARGE SCALE GENOMIC DNA]</scope>
    <source>
        <strain evidence="2 3">KCTC 32476</strain>
    </source>
</reference>
<organism evidence="2 3">
    <name type="scientific">Sneathiella chungangensis</name>
    <dbReference type="NCBI Taxonomy" id="1418234"/>
    <lineage>
        <taxon>Bacteria</taxon>
        <taxon>Pseudomonadati</taxon>
        <taxon>Pseudomonadota</taxon>
        <taxon>Alphaproteobacteria</taxon>
        <taxon>Sneathiellales</taxon>
        <taxon>Sneathiellaceae</taxon>
        <taxon>Sneathiella</taxon>
    </lineage>
</organism>
<dbReference type="InterPro" id="IPR038186">
    <property type="entry name" value="CHAD_dom_sf"/>
</dbReference>
<accession>A0A845MJ84</accession>
<feature type="domain" description="CHAD" evidence="1">
    <location>
        <begin position="18"/>
        <end position="306"/>
    </location>
</feature>
<dbReference type="SMART" id="SM00880">
    <property type="entry name" value="CHAD"/>
    <property type="match status" value="1"/>
</dbReference>
<comment type="caution">
    <text evidence="2">The sequence shown here is derived from an EMBL/GenBank/DDBJ whole genome shotgun (WGS) entry which is preliminary data.</text>
</comment>
<dbReference type="AlphaFoldDB" id="A0A845MJ84"/>
<dbReference type="PANTHER" id="PTHR39339">
    <property type="entry name" value="SLR1444 PROTEIN"/>
    <property type="match status" value="1"/>
</dbReference>
<keyword evidence="3" id="KW-1185">Reference proteome</keyword>
<protein>
    <submittedName>
        <fullName evidence="2">CHAD domain-containing protein</fullName>
    </submittedName>
</protein>
<evidence type="ECO:0000313" key="3">
    <source>
        <dbReference type="Proteomes" id="UP000445696"/>
    </source>
</evidence>
<dbReference type="OrthoDB" id="9777271at2"/>
<evidence type="ECO:0000259" key="1">
    <source>
        <dbReference type="PROSITE" id="PS51708"/>
    </source>
</evidence>
<proteinExistence type="predicted"/>
<evidence type="ECO:0000313" key="2">
    <source>
        <dbReference type="EMBL" id="MZR23337.1"/>
    </source>
</evidence>
<name>A0A845MJ84_9PROT</name>
<dbReference type="RefSeq" id="WP_161339815.1">
    <property type="nucleotide sequence ID" value="NZ_JBHSDG010000003.1"/>
</dbReference>
<dbReference type="EMBL" id="WTVA01000015">
    <property type="protein sequence ID" value="MZR23337.1"/>
    <property type="molecule type" value="Genomic_DNA"/>
</dbReference>
<dbReference type="Pfam" id="PF05235">
    <property type="entry name" value="CHAD"/>
    <property type="match status" value="1"/>
</dbReference>